<dbReference type="AlphaFoldDB" id="B6AEN8"/>
<reference evidence="2" key="1">
    <citation type="submission" date="2008-06" db="EMBL/GenBank/DDBJ databases">
        <authorList>
            <person name="Lorenzi H."/>
            <person name="Inman J."/>
            <person name="Miller J."/>
            <person name="Schobel S."/>
            <person name="Amedeo P."/>
            <person name="Caler E.V."/>
            <person name="da Silva J."/>
        </authorList>
    </citation>
    <scope>NUCLEOTIDE SEQUENCE [LARGE SCALE GENOMIC DNA]</scope>
    <source>
        <strain evidence="2">RN66</strain>
    </source>
</reference>
<dbReference type="GO" id="GO:0005774">
    <property type="term" value="C:vacuolar membrane"/>
    <property type="evidence" value="ECO:0007669"/>
    <property type="project" value="TreeGrafter"/>
</dbReference>
<dbReference type="EMBL" id="DS989730">
    <property type="protein sequence ID" value="EEA06655.1"/>
    <property type="molecule type" value="Genomic_DNA"/>
</dbReference>
<dbReference type="GeneID" id="6996298"/>
<dbReference type="GO" id="GO:0010508">
    <property type="term" value="P:positive regulation of autophagy"/>
    <property type="evidence" value="ECO:0007669"/>
    <property type="project" value="TreeGrafter"/>
</dbReference>
<dbReference type="GO" id="GO:1990130">
    <property type="term" value="C:GATOR1 complex"/>
    <property type="evidence" value="ECO:0007669"/>
    <property type="project" value="TreeGrafter"/>
</dbReference>
<dbReference type="Pfam" id="PF06218">
    <property type="entry name" value="NPR2"/>
    <property type="match status" value="1"/>
</dbReference>
<evidence type="ECO:0000256" key="1">
    <source>
        <dbReference type="ARBA" id="ARBA00008433"/>
    </source>
</evidence>
<dbReference type="eggNOG" id="KOG3789">
    <property type="taxonomic scope" value="Eukaryota"/>
</dbReference>
<evidence type="ECO:0000313" key="3">
    <source>
        <dbReference type="Proteomes" id="UP000001460"/>
    </source>
</evidence>
<dbReference type="OMA" id="MYVINEN"/>
<proteinExistence type="inferred from homology"/>
<gene>
    <name evidence="2" type="ORF">CMU_013300</name>
</gene>
<dbReference type="RefSeq" id="XP_002141004.1">
    <property type="nucleotide sequence ID" value="XM_002140968.1"/>
</dbReference>
<protein>
    <recommendedName>
        <fullName evidence="4">Nitrogen permease regulator 2</fullName>
    </recommendedName>
</protein>
<dbReference type="GO" id="GO:1904262">
    <property type="term" value="P:negative regulation of TORC1 signaling"/>
    <property type="evidence" value="ECO:0007669"/>
    <property type="project" value="TreeGrafter"/>
</dbReference>
<dbReference type="Proteomes" id="UP000001460">
    <property type="component" value="Unassembled WGS sequence"/>
</dbReference>
<dbReference type="OrthoDB" id="338854at2759"/>
<dbReference type="PANTHER" id="PTHR12991">
    <property type="entry name" value="NITROGEN PERMEASE REGULATOR 2/TUMOR SUPPRESSOR CANDIDATE 4"/>
    <property type="match status" value="1"/>
</dbReference>
<dbReference type="STRING" id="441375.B6AEN8"/>
<dbReference type="GO" id="GO:0005096">
    <property type="term" value="F:GTPase activator activity"/>
    <property type="evidence" value="ECO:0007669"/>
    <property type="project" value="TreeGrafter"/>
</dbReference>
<name>B6AEN8_CRYMR</name>
<evidence type="ECO:0008006" key="4">
    <source>
        <dbReference type="Google" id="ProtNLM"/>
    </source>
</evidence>
<comment type="similarity">
    <text evidence="1">Belongs to the NPR2 family.</text>
</comment>
<sequence length="411" mass="47881">MRIHWEWPNIEGILFCKFDGELGPIVLCKDPVEIFGANQALYFSLITRYMVPDAHFSGSVISFVIGGKWRVVGMPIVIQDNKYLRNSFQFTVCIVVNNINSIQLELFSRHIAKILGYAFKQLEEDSGTVYSYCTGINDSETRNISGKLKLQINAKDLSHILQECRIQLNRYHKVCIDISKNETLSFYVRNPSYKCKVQLIDVPVPLYKHLININLPGIDISLMQIIPYINGKNTSYEIAKLSLLPFDNVILCLEYLIYYGLIGIIDMFSLDNMYRYIGYDNKEYDNTENLYISLSNECSNLFNNHKRNGCVRTFQQKFSENLENMEVKDIHLFIIEGILKQKIKRIHEYPIIFNNKSKSENPSLNEFKKSCLGLHSLDYIQIMFGYNSKEEVIQELTNSIDHDEELYWAYY</sequence>
<dbReference type="VEuPathDB" id="CryptoDB:CMU_013300"/>
<accession>B6AEN8</accession>
<evidence type="ECO:0000313" key="2">
    <source>
        <dbReference type="EMBL" id="EEA06655.1"/>
    </source>
</evidence>
<dbReference type="InterPro" id="IPR009348">
    <property type="entry name" value="NPR2-like"/>
</dbReference>
<keyword evidence="3" id="KW-1185">Reference proteome</keyword>
<dbReference type="PANTHER" id="PTHR12991:SF10">
    <property type="entry name" value="GATOR COMPLEX PROTEIN NPRL2"/>
    <property type="match status" value="1"/>
</dbReference>
<organism evidence="2 3">
    <name type="scientific">Cryptosporidium muris (strain RN66)</name>
    <dbReference type="NCBI Taxonomy" id="441375"/>
    <lineage>
        <taxon>Eukaryota</taxon>
        <taxon>Sar</taxon>
        <taxon>Alveolata</taxon>
        <taxon>Apicomplexa</taxon>
        <taxon>Conoidasida</taxon>
        <taxon>Coccidia</taxon>
        <taxon>Eucoccidiorida</taxon>
        <taxon>Eimeriorina</taxon>
        <taxon>Cryptosporidiidae</taxon>
        <taxon>Cryptosporidium</taxon>
    </lineage>
</organism>